<evidence type="ECO:0000313" key="3">
    <source>
        <dbReference type="EMBL" id="EAX95405.1"/>
    </source>
</evidence>
<dbReference type="SMART" id="SM00248">
    <property type="entry name" value="ANK"/>
    <property type="match status" value="6"/>
</dbReference>
<accession>A2FI52</accession>
<dbReference type="eggNOG" id="KOG4412">
    <property type="taxonomic scope" value="Eukaryota"/>
</dbReference>
<dbReference type="Proteomes" id="UP000001542">
    <property type="component" value="Unassembled WGS sequence"/>
</dbReference>
<dbReference type="SMR" id="A2FI52"/>
<feature type="repeat" description="ANK" evidence="1">
    <location>
        <begin position="343"/>
        <end position="375"/>
    </location>
</feature>
<protein>
    <recommendedName>
        <fullName evidence="2">DUF3447 domain-containing protein</fullName>
    </recommendedName>
</protein>
<dbReference type="InterPro" id="IPR002110">
    <property type="entry name" value="Ankyrin_rpt"/>
</dbReference>
<dbReference type="VEuPathDB" id="TrichDB:TVAGG3_0604160"/>
<dbReference type="KEGG" id="tva:4753156"/>
<feature type="repeat" description="ANK" evidence="1">
    <location>
        <begin position="376"/>
        <end position="408"/>
    </location>
</feature>
<dbReference type="Pfam" id="PF00023">
    <property type="entry name" value="Ank"/>
    <property type="match status" value="1"/>
</dbReference>
<dbReference type="STRING" id="5722.A2FI52"/>
<dbReference type="EMBL" id="DS113807">
    <property type="protein sequence ID" value="EAX95405.1"/>
    <property type="molecule type" value="Genomic_DNA"/>
</dbReference>
<dbReference type="VEuPathDB" id="TrichDB:TVAG_461780"/>
<keyword evidence="1" id="KW-0040">ANK repeat</keyword>
<dbReference type="Pfam" id="PF11929">
    <property type="entry name" value="DUF3447"/>
    <property type="match status" value="1"/>
</dbReference>
<dbReference type="Gene3D" id="1.25.40.20">
    <property type="entry name" value="Ankyrin repeat-containing domain"/>
    <property type="match status" value="1"/>
</dbReference>
<dbReference type="InParanoid" id="A2FI52"/>
<dbReference type="PRINTS" id="PR01415">
    <property type="entry name" value="ANKYRIN"/>
</dbReference>
<dbReference type="RefSeq" id="XP_001308335.1">
    <property type="nucleotide sequence ID" value="XM_001308334.1"/>
</dbReference>
<organism evidence="3 4">
    <name type="scientific">Trichomonas vaginalis (strain ATCC PRA-98 / G3)</name>
    <dbReference type="NCBI Taxonomy" id="412133"/>
    <lineage>
        <taxon>Eukaryota</taxon>
        <taxon>Metamonada</taxon>
        <taxon>Parabasalia</taxon>
        <taxon>Trichomonadida</taxon>
        <taxon>Trichomonadidae</taxon>
        <taxon>Trichomonas</taxon>
    </lineage>
</organism>
<name>A2FI52_TRIV3</name>
<reference evidence="3" key="2">
    <citation type="journal article" date="2007" name="Science">
        <title>Draft genome sequence of the sexually transmitted pathogen Trichomonas vaginalis.</title>
        <authorList>
            <person name="Carlton J.M."/>
            <person name="Hirt R.P."/>
            <person name="Silva J.C."/>
            <person name="Delcher A.L."/>
            <person name="Schatz M."/>
            <person name="Zhao Q."/>
            <person name="Wortman J.R."/>
            <person name="Bidwell S.L."/>
            <person name="Alsmark U.C.M."/>
            <person name="Besteiro S."/>
            <person name="Sicheritz-Ponten T."/>
            <person name="Noel C.J."/>
            <person name="Dacks J.B."/>
            <person name="Foster P.G."/>
            <person name="Simillion C."/>
            <person name="Van de Peer Y."/>
            <person name="Miranda-Saavedra D."/>
            <person name="Barton G.J."/>
            <person name="Westrop G.D."/>
            <person name="Mueller S."/>
            <person name="Dessi D."/>
            <person name="Fiori P.L."/>
            <person name="Ren Q."/>
            <person name="Paulsen I."/>
            <person name="Zhang H."/>
            <person name="Bastida-Corcuera F.D."/>
            <person name="Simoes-Barbosa A."/>
            <person name="Brown M.T."/>
            <person name="Hayes R.D."/>
            <person name="Mukherjee M."/>
            <person name="Okumura C.Y."/>
            <person name="Schneider R."/>
            <person name="Smith A.J."/>
            <person name="Vanacova S."/>
            <person name="Villalvazo M."/>
            <person name="Haas B.J."/>
            <person name="Pertea M."/>
            <person name="Feldblyum T.V."/>
            <person name="Utterback T.R."/>
            <person name="Shu C.L."/>
            <person name="Osoegawa K."/>
            <person name="de Jong P.J."/>
            <person name="Hrdy I."/>
            <person name="Horvathova L."/>
            <person name="Zubacova Z."/>
            <person name="Dolezal P."/>
            <person name="Malik S.B."/>
            <person name="Logsdon J.M. Jr."/>
            <person name="Henze K."/>
            <person name="Gupta A."/>
            <person name="Wang C.C."/>
            <person name="Dunne R.L."/>
            <person name="Upcroft J.A."/>
            <person name="Upcroft P."/>
            <person name="White O."/>
            <person name="Salzberg S.L."/>
            <person name="Tang P."/>
            <person name="Chiu C.-H."/>
            <person name="Lee Y.-S."/>
            <person name="Embley T.M."/>
            <person name="Coombs G.H."/>
            <person name="Mottram J.C."/>
            <person name="Tachezy J."/>
            <person name="Fraser-Liggett C.M."/>
            <person name="Johnson P.J."/>
        </authorList>
    </citation>
    <scope>NUCLEOTIDE SEQUENCE [LARGE SCALE GENOMIC DNA]</scope>
    <source>
        <strain evidence="3">G3</strain>
    </source>
</reference>
<evidence type="ECO:0000259" key="2">
    <source>
        <dbReference type="Pfam" id="PF11929"/>
    </source>
</evidence>
<gene>
    <name evidence="3" type="ORF">TVAG_461780</name>
</gene>
<dbReference type="PANTHER" id="PTHR24182">
    <property type="entry name" value="ANKYRIN REPEAT AND SOCS BOX CONTAINING 4"/>
    <property type="match status" value="1"/>
</dbReference>
<dbReference type="InterPro" id="IPR020683">
    <property type="entry name" value="DUF3447"/>
</dbReference>
<dbReference type="PROSITE" id="PS50088">
    <property type="entry name" value="ANK_REPEAT"/>
    <property type="match status" value="3"/>
</dbReference>
<reference evidence="3" key="1">
    <citation type="submission" date="2006-10" db="EMBL/GenBank/DDBJ databases">
        <authorList>
            <person name="Amadeo P."/>
            <person name="Zhao Q."/>
            <person name="Wortman J."/>
            <person name="Fraser-Liggett C."/>
            <person name="Carlton J."/>
        </authorList>
    </citation>
    <scope>NUCLEOTIDE SEQUENCE</scope>
    <source>
        <strain evidence="3">G3</strain>
    </source>
</reference>
<dbReference type="PANTHER" id="PTHR24182:SF13">
    <property type="entry name" value="LD18443P"/>
    <property type="match status" value="1"/>
</dbReference>
<sequence length="423" mass="49132">MSDQNIHPVNYSELRSISKFHIDSYNALYQLKTENEEELKSIYKKIKTDLIDSKNYLPHNMVKDILDIIPFNNRFTKSYLTLAKFITDDYHVTKVIEISDVSKFPFYKQYGIKLFNIGFLDINSEDLIFHSENTIYKAIMYNNKVRFIEFTERDGFNKDQKLRSKLYPYSMERYSLLELCCYHGAVDCFKLLRTKFKSEITPKCLQLSFLGGNPEIMNECLKYRKPDNDCMMYAIISHNIDFVTYLMNEFNIEINLSYCIDYKNLESFLVYYNQTNDINTCFLYSVMFDIPSICECFISHGANINEKGFNGQTALHYAAIYNYKEIAELLISHGSNINAKENYGQTALHNAALLNNKEIAEFLISHGVNINEKDNYGQTALHNAALYNSKETAELLISHGANINEKNNNGIPALHIAILPWMK</sequence>
<dbReference type="OrthoDB" id="10691852at2759"/>
<evidence type="ECO:0000313" key="4">
    <source>
        <dbReference type="Proteomes" id="UP000001542"/>
    </source>
</evidence>
<feature type="domain" description="DUF3447" evidence="2">
    <location>
        <begin position="196"/>
        <end position="271"/>
    </location>
</feature>
<dbReference type="SUPFAM" id="SSF48403">
    <property type="entry name" value="Ankyrin repeat"/>
    <property type="match status" value="1"/>
</dbReference>
<proteinExistence type="predicted"/>
<evidence type="ECO:0000256" key="1">
    <source>
        <dbReference type="PROSITE-ProRule" id="PRU00023"/>
    </source>
</evidence>
<dbReference type="AlphaFoldDB" id="A2FI52"/>
<dbReference type="Pfam" id="PF12796">
    <property type="entry name" value="Ank_2"/>
    <property type="match status" value="1"/>
</dbReference>
<dbReference type="PROSITE" id="PS50297">
    <property type="entry name" value="ANK_REP_REGION"/>
    <property type="match status" value="3"/>
</dbReference>
<dbReference type="InterPro" id="IPR036770">
    <property type="entry name" value="Ankyrin_rpt-contain_sf"/>
</dbReference>
<keyword evidence="4" id="KW-1185">Reference proteome</keyword>
<feature type="repeat" description="ANK" evidence="1">
    <location>
        <begin position="310"/>
        <end position="342"/>
    </location>
</feature>